<keyword evidence="7" id="KW-1185">Reference proteome</keyword>
<evidence type="ECO:0000256" key="2">
    <source>
        <dbReference type="ARBA" id="ARBA00023002"/>
    </source>
</evidence>
<keyword evidence="2" id="KW-0560">Oxidoreductase</keyword>
<dbReference type="InterPro" id="IPR006115">
    <property type="entry name" value="6PGDH_NADP-bd"/>
</dbReference>
<evidence type="ECO:0000259" key="5">
    <source>
        <dbReference type="Pfam" id="PF09130"/>
    </source>
</evidence>
<dbReference type="Pfam" id="PF03446">
    <property type="entry name" value="NAD_binding_2"/>
    <property type="match status" value="1"/>
</dbReference>
<evidence type="ECO:0000259" key="4">
    <source>
        <dbReference type="Pfam" id="PF03446"/>
    </source>
</evidence>
<dbReference type="Pfam" id="PF09130">
    <property type="entry name" value="DUF1932"/>
    <property type="match status" value="1"/>
</dbReference>
<feature type="active site" evidence="3">
    <location>
        <position position="174"/>
    </location>
</feature>
<protein>
    <submittedName>
        <fullName evidence="6">DUF1932 domain-containing protein</fullName>
    </submittedName>
</protein>
<comment type="similarity">
    <text evidence="1">Belongs to the HIBADH-related family.</text>
</comment>
<feature type="domain" description="6-phosphogluconate dehydrogenase NADP-binding" evidence="4">
    <location>
        <begin position="12"/>
        <end position="126"/>
    </location>
</feature>
<proteinExistence type="inferred from homology"/>
<evidence type="ECO:0000313" key="6">
    <source>
        <dbReference type="EMBL" id="TYB42461.1"/>
    </source>
</evidence>
<organism evidence="6 7">
    <name type="scientific">Actinomadura chibensis</name>
    <dbReference type="NCBI Taxonomy" id="392828"/>
    <lineage>
        <taxon>Bacteria</taxon>
        <taxon>Bacillati</taxon>
        <taxon>Actinomycetota</taxon>
        <taxon>Actinomycetes</taxon>
        <taxon>Streptosporangiales</taxon>
        <taxon>Thermomonosporaceae</taxon>
        <taxon>Actinomadura</taxon>
    </lineage>
</organism>
<dbReference type="Proteomes" id="UP000323380">
    <property type="component" value="Unassembled WGS sequence"/>
</dbReference>
<dbReference type="GO" id="GO:0016491">
    <property type="term" value="F:oxidoreductase activity"/>
    <property type="evidence" value="ECO:0007669"/>
    <property type="project" value="UniProtKB-KW"/>
</dbReference>
<dbReference type="Gene3D" id="1.10.1040.10">
    <property type="entry name" value="N-(1-d-carboxylethyl)-l-norvaline Dehydrogenase, domain 2"/>
    <property type="match status" value="1"/>
</dbReference>
<sequence length="270" mass="26907">MSTETPAPGTAVAVLGLGEAGGRYAADLLAAGVPVVGFDPAYPPGSGGASAAGPRLAGSAADAVRAAAVVLSLNSASVAERVARDAVPGLRDGTVYADLNTGSPRLKQRIADVVAPTGALFADVAVLAPVPRHGLRTPLAAAGPGRAGLAAFLGGLDVPVDDAGAEPGAAAARKLLRSVFMKGLAAVVLESLEAAAGAGQEDWLREQIVAELTAADGALVDRLVDGTRLHAARRLHEMRDVAEFLAELGTSAPLTSAVAVRLAELAGEPR</sequence>
<dbReference type="Gene3D" id="3.40.50.720">
    <property type="entry name" value="NAD(P)-binding Rossmann-like Domain"/>
    <property type="match status" value="1"/>
</dbReference>
<reference evidence="6 7" key="1">
    <citation type="submission" date="2019-08" db="EMBL/GenBank/DDBJ databases">
        <title>Actinomadura sp. nov. CYP1-5 isolated from mountain soil.</title>
        <authorList>
            <person name="Songsumanus A."/>
            <person name="Kuncharoen N."/>
            <person name="Kudo T."/>
            <person name="Yuki M."/>
            <person name="Igarashi Y."/>
            <person name="Tanasupawat S."/>
        </authorList>
    </citation>
    <scope>NUCLEOTIDE SEQUENCE [LARGE SCALE GENOMIC DNA]</scope>
    <source>
        <strain evidence="6 7">JCM 14158</strain>
    </source>
</reference>
<dbReference type="AlphaFoldDB" id="A0A5D0NE08"/>
<dbReference type="GO" id="GO:0050661">
    <property type="term" value="F:NADP binding"/>
    <property type="evidence" value="ECO:0007669"/>
    <property type="project" value="InterPro"/>
</dbReference>
<dbReference type="SUPFAM" id="SSF48179">
    <property type="entry name" value="6-phosphogluconate dehydrogenase C-terminal domain-like"/>
    <property type="match status" value="1"/>
</dbReference>
<dbReference type="SUPFAM" id="SSF51735">
    <property type="entry name" value="NAD(P)-binding Rossmann-fold domains"/>
    <property type="match status" value="1"/>
</dbReference>
<dbReference type="RefSeq" id="WP_067887800.1">
    <property type="nucleotide sequence ID" value="NZ_VSFG01000008.1"/>
</dbReference>
<dbReference type="InterPro" id="IPR008927">
    <property type="entry name" value="6-PGluconate_DH-like_C_sf"/>
</dbReference>
<evidence type="ECO:0000256" key="1">
    <source>
        <dbReference type="ARBA" id="ARBA00009080"/>
    </source>
</evidence>
<evidence type="ECO:0000256" key="3">
    <source>
        <dbReference type="PIRSR" id="PIRSR000103-1"/>
    </source>
</evidence>
<evidence type="ECO:0000313" key="7">
    <source>
        <dbReference type="Proteomes" id="UP000323380"/>
    </source>
</evidence>
<gene>
    <name evidence="6" type="ORF">FXF69_32165</name>
</gene>
<feature type="domain" description="Phosphogluconate dehydrogenase NAD-binding putative C-terminal" evidence="5">
    <location>
        <begin position="196"/>
        <end position="264"/>
    </location>
</feature>
<dbReference type="PIRSF" id="PIRSF000103">
    <property type="entry name" value="HIBADH"/>
    <property type="match status" value="1"/>
</dbReference>
<dbReference type="InterPro" id="IPR036291">
    <property type="entry name" value="NAD(P)-bd_dom_sf"/>
</dbReference>
<dbReference type="STRING" id="1220554.GCA_001552135_01754"/>
<dbReference type="InterPro" id="IPR015815">
    <property type="entry name" value="HIBADH-related"/>
</dbReference>
<name>A0A5D0NE08_9ACTN</name>
<dbReference type="InterPro" id="IPR015814">
    <property type="entry name" value="Pgluconate_DH_NAD-bd_C"/>
</dbReference>
<comment type="caution">
    <text evidence="6">The sequence shown here is derived from an EMBL/GenBank/DDBJ whole genome shotgun (WGS) entry which is preliminary data.</text>
</comment>
<accession>A0A5D0NE08</accession>
<dbReference type="InterPro" id="IPR013328">
    <property type="entry name" value="6PGD_dom2"/>
</dbReference>
<dbReference type="EMBL" id="VSFG01000008">
    <property type="protein sequence ID" value="TYB42461.1"/>
    <property type="molecule type" value="Genomic_DNA"/>
</dbReference>